<evidence type="ECO:0000313" key="2">
    <source>
        <dbReference type="EMBL" id="MBA0755612.1"/>
    </source>
</evidence>
<name>A0A7J9D4G4_GOSGO</name>
<accession>A0A7J9D4G4</accession>
<dbReference type="EMBL" id="JABEZY010270785">
    <property type="protein sequence ID" value="MBA0755612.1"/>
    <property type="molecule type" value="Genomic_DNA"/>
</dbReference>
<dbReference type="Gene3D" id="3.40.50.620">
    <property type="entry name" value="HUPs"/>
    <property type="match status" value="1"/>
</dbReference>
<keyword evidence="1" id="KW-0808">Transferase</keyword>
<dbReference type="GO" id="GO:0016740">
    <property type="term" value="F:transferase activity"/>
    <property type="evidence" value="ECO:0007669"/>
    <property type="project" value="UniProtKB-KW"/>
</dbReference>
<dbReference type="PANTHER" id="PTHR11807">
    <property type="entry name" value="ATPASES OF THE PP SUPERFAMILY-RELATED"/>
    <property type="match status" value="1"/>
</dbReference>
<protein>
    <submittedName>
        <fullName evidence="2">Uncharacterized protein</fullName>
    </submittedName>
</protein>
<dbReference type="GO" id="GO:0005739">
    <property type="term" value="C:mitochondrion"/>
    <property type="evidence" value="ECO:0007669"/>
    <property type="project" value="TreeGrafter"/>
</dbReference>
<evidence type="ECO:0000313" key="3">
    <source>
        <dbReference type="Proteomes" id="UP000593579"/>
    </source>
</evidence>
<dbReference type="GO" id="GO:0002143">
    <property type="term" value="P:tRNA wobble position uridine thiolation"/>
    <property type="evidence" value="ECO:0007669"/>
    <property type="project" value="TreeGrafter"/>
</dbReference>
<organism evidence="2 3">
    <name type="scientific">Gossypium gossypioides</name>
    <name type="common">Mexican cotton</name>
    <name type="synonym">Selera gossypioides</name>
    <dbReference type="NCBI Taxonomy" id="34282"/>
    <lineage>
        <taxon>Eukaryota</taxon>
        <taxon>Viridiplantae</taxon>
        <taxon>Streptophyta</taxon>
        <taxon>Embryophyta</taxon>
        <taxon>Tracheophyta</taxon>
        <taxon>Spermatophyta</taxon>
        <taxon>Magnoliopsida</taxon>
        <taxon>eudicotyledons</taxon>
        <taxon>Gunneridae</taxon>
        <taxon>Pentapetalae</taxon>
        <taxon>rosids</taxon>
        <taxon>malvids</taxon>
        <taxon>Malvales</taxon>
        <taxon>Malvaceae</taxon>
        <taxon>Malvoideae</taxon>
        <taxon>Gossypium</taxon>
    </lineage>
</organism>
<evidence type="ECO:0000256" key="1">
    <source>
        <dbReference type="ARBA" id="ARBA00022679"/>
    </source>
</evidence>
<sequence length="43" mass="4983">MQWLKICRECFYAVFEEEIHQVILENQLFKPGERIAIGASGGK</sequence>
<keyword evidence="3" id="KW-1185">Reference proteome</keyword>
<feature type="non-terminal residue" evidence="2">
    <location>
        <position position="43"/>
    </location>
</feature>
<dbReference type="AlphaFoldDB" id="A0A7J9D4G4"/>
<dbReference type="InterPro" id="IPR014729">
    <property type="entry name" value="Rossmann-like_a/b/a_fold"/>
</dbReference>
<dbReference type="Proteomes" id="UP000593579">
    <property type="component" value="Unassembled WGS sequence"/>
</dbReference>
<proteinExistence type="predicted"/>
<gene>
    <name evidence="2" type="ORF">Gogos_019785</name>
</gene>
<dbReference type="OrthoDB" id="198857at2759"/>
<dbReference type="GO" id="GO:0000049">
    <property type="term" value="F:tRNA binding"/>
    <property type="evidence" value="ECO:0007669"/>
    <property type="project" value="TreeGrafter"/>
</dbReference>
<dbReference type="GO" id="GO:0002144">
    <property type="term" value="C:cytosolic tRNA wobble base thiouridylase complex"/>
    <property type="evidence" value="ECO:0007669"/>
    <property type="project" value="TreeGrafter"/>
</dbReference>
<comment type="caution">
    <text evidence="2">The sequence shown here is derived from an EMBL/GenBank/DDBJ whole genome shotgun (WGS) entry which is preliminary data.</text>
</comment>
<dbReference type="PANTHER" id="PTHR11807:SF12">
    <property type="entry name" value="CYTOPLASMIC TRNA 2-THIOLATION PROTEIN 1"/>
    <property type="match status" value="1"/>
</dbReference>
<reference evidence="2 3" key="1">
    <citation type="journal article" date="2019" name="Genome Biol. Evol.">
        <title>Insights into the evolution of the New World diploid cottons (Gossypium, subgenus Houzingenia) based on genome sequencing.</title>
        <authorList>
            <person name="Grover C.E."/>
            <person name="Arick M.A. 2nd"/>
            <person name="Thrash A."/>
            <person name="Conover J.L."/>
            <person name="Sanders W.S."/>
            <person name="Peterson D.G."/>
            <person name="Frelichowski J.E."/>
            <person name="Scheffler J.A."/>
            <person name="Scheffler B.E."/>
            <person name="Wendel J.F."/>
        </authorList>
    </citation>
    <scope>NUCLEOTIDE SEQUENCE [LARGE SCALE GENOMIC DNA]</scope>
    <source>
        <strain evidence="2">5</strain>
        <tissue evidence="2">Leaf</tissue>
    </source>
</reference>